<dbReference type="Pfam" id="PF00158">
    <property type="entry name" value="Sigma54_activat"/>
    <property type="match status" value="1"/>
</dbReference>
<dbReference type="PANTHER" id="PTHR32071">
    <property type="entry name" value="TRANSCRIPTIONAL REGULATORY PROTEIN"/>
    <property type="match status" value="1"/>
</dbReference>
<dbReference type="InterPro" id="IPR002197">
    <property type="entry name" value="HTH_Fis"/>
</dbReference>
<dbReference type="Gene3D" id="1.10.10.60">
    <property type="entry name" value="Homeodomain-like"/>
    <property type="match status" value="1"/>
</dbReference>
<dbReference type="GO" id="GO:0006355">
    <property type="term" value="P:regulation of DNA-templated transcription"/>
    <property type="evidence" value="ECO:0007669"/>
    <property type="project" value="InterPro"/>
</dbReference>
<dbReference type="Pfam" id="PF06505">
    <property type="entry name" value="XylR_N"/>
    <property type="match status" value="1"/>
</dbReference>
<evidence type="ECO:0000259" key="7">
    <source>
        <dbReference type="PROSITE" id="PS50045"/>
    </source>
</evidence>
<sequence>MSKARRAETATWEPGSPGIEEVASRIRFLFDRAQIWLDEERMVLMHSSALCCLRGELIETLGIERARGVLTRMGYASGIRDAGIVRQRYPGISDLELLYKGPLLHALEGIAKVESTRMEIDIASGHYYVDCLWKDSIELYLNDKLLGPSDGPVCWSEVGHATGFVSGLMGRFVLHREVERTANGCRFIGMPLEKWPDAADELKYYQADSIAEEILSLRQEVETLRSTIQERGVPASLIGDSPRFRDAWSLIERAAPSLITVLLLGETGVGKEVFARALHNASPRAEKPFVAVNCGALPAELLESELFGVEKGAYTGAMTSREGRFERANGGTLFLDEIGELSLGAQTRLLRVLQEGEIERLGDTTTRRIDVRLVAATNVDLEKAVDEGRFRKDLFYRINAYPVVIPPLRDRKEDIPVLSRHFLGELAAREGKRIAGLTDKARFALSEYEWPGNVRELRNVIERGVILTSDGERIDLQSLFPQLPASTRTGKAARLSRDGGISSSGDDIVEQFIEHALNRRMRMEDVETLLVNAAIERSQSNLSHAARLLGVSRAQIAYRVSKRIPPTPSE</sequence>
<evidence type="ECO:0000256" key="3">
    <source>
        <dbReference type="ARBA" id="ARBA00023015"/>
    </source>
</evidence>
<dbReference type="GO" id="GO:0043565">
    <property type="term" value="F:sequence-specific DNA binding"/>
    <property type="evidence" value="ECO:0007669"/>
    <property type="project" value="InterPro"/>
</dbReference>
<dbReference type="Gene3D" id="3.40.50.300">
    <property type="entry name" value="P-loop containing nucleotide triphosphate hydrolases"/>
    <property type="match status" value="1"/>
</dbReference>
<dbReference type="InterPro" id="IPR025943">
    <property type="entry name" value="Sigma_54_int_dom_ATP-bd_2"/>
</dbReference>
<keyword evidence="6" id="KW-0804">Transcription</keyword>
<keyword evidence="2" id="KW-0067">ATP-binding</keyword>
<keyword evidence="4" id="KW-0238">DNA-binding</keyword>
<dbReference type="PROSITE" id="PS00675">
    <property type="entry name" value="SIGMA54_INTERACT_1"/>
    <property type="match status" value="1"/>
</dbReference>
<dbReference type="GO" id="GO:0005524">
    <property type="term" value="F:ATP binding"/>
    <property type="evidence" value="ECO:0007669"/>
    <property type="project" value="UniProtKB-KW"/>
</dbReference>
<dbReference type="InterPro" id="IPR009057">
    <property type="entry name" value="Homeodomain-like_sf"/>
</dbReference>
<dbReference type="InterPro" id="IPR004096">
    <property type="entry name" value="V4R"/>
</dbReference>
<dbReference type="FunFam" id="1.10.8.60:FF:000014">
    <property type="entry name" value="DNA-binding transcriptional regulator NtrC"/>
    <property type="match status" value="1"/>
</dbReference>
<dbReference type="CDD" id="cd00009">
    <property type="entry name" value="AAA"/>
    <property type="match status" value="1"/>
</dbReference>
<evidence type="ECO:0000256" key="5">
    <source>
        <dbReference type="ARBA" id="ARBA00023159"/>
    </source>
</evidence>
<dbReference type="PROSITE" id="PS00676">
    <property type="entry name" value="SIGMA54_INTERACT_2"/>
    <property type="match status" value="1"/>
</dbReference>
<evidence type="ECO:0000313" key="9">
    <source>
        <dbReference type="Proteomes" id="UP000494330"/>
    </source>
</evidence>
<dbReference type="InterPro" id="IPR003593">
    <property type="entry name" value="AAA+_ATPase"/>
</dbReference>
<dbReference type="SMART" id="SM00989">
    <property type="entry name" value="V4R"/>
    <property type="match status" value="1"/>
</dbReference>
<keyword evidence="3" id="KW-0805">Transcription regulation</keyword>
<dbReference type="InterPro" id="IPR002078">
    <property type="entry name" value="Sigma_54_int"/>
</dbReference>
<dbReference type="PROSITE" id="PS00688">
    <property type="entry name" value="SIGMA54_INTERACT_3"/>
    <property type="match status" value="1"/>
</dbReference>
<evidence type="ECO:0000256" key="4">
    <source>
        <dbReference type="ARBA" id="ARBA00023125"/>
    </source>
</evidence>
<proteinExistence type="predicted"/>
<dbReference type="Proteomes" id="UP000494330">
    <property type="component" value="Unassembled WGS sequence"/>
</dbReference>
<dbReference type="InterPro" id="IPR027417">
    <property type="entry name" value="P-loop_NTPase"/>
</dbReference>
<dbReference type="EMBL" id="CABVQD010000005">
    <property type="protein sequence ID" value="VWB47332.1"/>
    <property type="molecule type" value="Genomic_DNA"/>
</dbReference>
<protein>
    <submittedName>
        <fullName evidence="8">Fis family transcriptional regulator</fullName>
    </submittedName>
</protein>
<organism evidence="8 9">
    <name type="scientific">Burkholderia paludis</name>
    <dbReference type="NCBI Taxonomy" id="1506587"/>
    <lineage>
        <taxon>Bacteria</taxon>
        <taxon>Pseudomonadati</taxon>
        <taxon>Pseudomonadota</taxon>
        <taxon>Betaproteobacteria</taxon>
        <taxon>Burkholderiales</taxon>
        <taxon>Burkholderiaceae</taxon>
        <taxon>Burkholderia</taxon>
        <taxon>Burkholderia cepacia complex</taxon>
    </lineage>
</organism>
<dbReference type="PANTHER" id="PTHR32071:SF117">
    <property type="entry name" value="PTS-DEPENDENT DIHYDROXYACETONE KINASE OPERON REGULATORY PROTEIN-RELATED"/>
    <property type="match status" value="1"/>
</dbReference>
<dbReference type="AlphaFoldDB" id="A0A6P2JW93"/>
<dbReference type="SUPFAM" id="SSF46689">
    <property type="entry name" value="Homeodomain-like"/>
    <property type="match status" value="1"/>
</dbReference>
<evidence type="ECO:0000256" key="2">
    <source>
        <dbReference type="ARBA" id="ARBA00022840"/>
    </source>
</evidence>
<reference evidence="8 9" key="1">
    <citation type="submission" date="2019-09" db="EMBL/GenBank/DDBJ databases">
        <authorList>
            <person name="Depoorter E."/>
        </authorList>
    </citation>
    <scope>NUCLEOTIDE SEQUENCE [LARGE SCALE GENOMIC DNA]</scope>
    <source>
        <strain evidence="8">LMG 30113</strain>
    </source>
</reference>
<dbReference type="InterPro" id="IPR025944">
    <property type="entry name" value="Sigma_54_int_dom_CS"/>
</dbReference>
<feature type="domain" description="Sigma-54 factor interaction" evidence="7">
    <location>
        <begin position="237"/>
        <end position="466"/>
    </location>
</feature>
<dbReference type="PROSITE" id="PS50045">
    <property type="entry name" value="SIGMA54_INTERACT_4"/>
    <property type="match status" value="1"/>
</dbReference>
<evidence type="ECO:0000313" key="8">
    <source>
        <dbReference type="EMBL" id="VWB47332.1"/>
    </source>
</evidence>
<gene>
    <name evidence="8" type="ORF">BPA30113_02016</name>
</gene>
<dbReference type="Pfam" id="PF02954">
    <property type="entry name" value="HTH_8"/>
    <property type="match status" value="1"/>
</dbReference>
<dbReference type="SMART" id="SM00382">
    <property type="entry name" value="AAA"/>
    <property type="match status" value="1"/>
</dbReference>
<dbReference type="InterPro" id="IPR010523">
    <property type="entry name" value="XylR_N"/>
</dbReference>
<evidence type="ECO:0000256" key="1">
    <source>
        <dbReference type="ARBA" id="ARBA00022741"/>
    </source>
</evidence>
<evidence type="ECO:0000256" key="6">
    <source>
        <dbReference type="ARBA" id="ARBA00023163"/>
    </source>
</evidence>
<dbReference type="SUPFAM" id="SSF111126">
    <property type="entry name" value="Ligand-binding domain in the NO signalling and Golgi transport"/>
    <property type="match status" value="1"/>
</dbReference>
<keyword evidence="1" id="KW-0547">Nucleotide-binding</keyword>
<keyword evidence="5" id="KW-0010">Activator</keyword>
<dbReference type="FunFam" id="3.40.50.300:FF:000006">
    <property type="entry name" value="DNA-binding transcriptional regulator NtrC"/>
    <property type="match status" value="1"/>
</dbReference>
<name>A0A6P2JW93_9BURK</name>
<dbReference type="SUPFAM" id="SSF52540">
    <property type="entry name" value="P-loop containing nucleoside triphosphate hydrolases"/>
    <property type="match status" value="1"/>
</dbReference>
<dbReference type="InterPro" id="IPR024096">
    <property type="entry name" value="NO_sig/Golgi_transp_ligand-bd"/>
</dbReference>
<keyword evidence="9" id="KW-1185">Reference proteome</keyword>
<dbReference type="InterPro" id="IPR025662">
    <property type="entry name" value="Sigma_54_int_dom_ATP-bd_1"/>
</dbReference>
<dbReference type="InterPro" id="IPR058031">
    <property type="entry name" value="AAA_lid_NorR"/>
</dbReference>
<accession>A0A6P2JW93</accession>
<dbReference type="Pfam" id="PF25601">
    <property type="entry name" value="AAA_lid_14"/>
    <property type="match status" value="1"/>
</dbReference>
<dbReference type="Gene3D" id="1.10.8.60">
    <property type="match status" value="1"/>
</dbReference>